<comment type="similarity">
    <text evidence="2">Belongs to the major facilitator superfamily.</text>
</comment>
<dbReference type="Pfam" id="PF07690">
    <property type="entry name" value="MFS_1"/>
    <property type="match status" value="1"/>
</dbReference>
<feature type="transmembrane region" description="Helical" evidence="7">
    <location>
        <begin position="247"/>
        <end position="266"/>
    </location>
</feature>
<reference evidence="9 11" key="2">
    <citation type="journal article" date="2013" name="Nature">
        <title>Insights into bilaterian evolution from three spiralian genomes.</title>
        <authorList>
            <person name="Simakov O."/>
            <person name="Marletaz F."/>
            <person name="Cho S.J."/>
            <person name="Edsinger-Gonzales E."/>
            <person name="Havlak P."/>
            <person name="Hellsten U."/>
            <person name="Kuo D.H."/>
            <person name="Larsson T."/>
            <person name="Lv J."/>
            <person name="Arendt D."/>
            <person name="Savage R."/>
            <person name="Osoegawa K."/>
            <person name="de Jong P."/>
            <person name="Grimwood J."/>
            <person name="Chapman J.A."/>
            <person name="Shapiro H."/>
            <person name="Aerts A."/>
            <person name="Otillar R.P."/>
            <person name="Terry A.Y."/>
            <person name="Boore J.L."/>
            <person name="Grigoriev I.V."/>
            <person name="Lindberg D.R."/>
            <person name="Seaver E.C."/>
            <person name="Weisblat D.A."/>
            <person name="Putnam N.H."/>
            <person name="Rokhsar D.S."/>
        </authorList>
    </citation>
    <scope>NUCLEOTIDE SEQUENCE</scope>
    <source>
        <strain evidence="9 11">I ESC-2004</strain>
    </source>
</reference>
<proteinExistence type="inferred from homology"/>
<dbReference type="PANTHER" id="PTHR23511">
    <property type="entry name" value="SYNAPTIC VESICLE GLYCOPROTEIN 2"/>
    <property type="match status" value="1"/>
</dbReference>
<evidence type="ECO:0000313" key="9">
    <source>
        <dbReference type="EMBL" id="ELT97026.1"/>
    </source>
</evidence>
<dbReference type="OMA" id="RIHARTW"/>
<feature type="transmembrane region" description="Helical" evidence="7">
    <location>
        <begin position="168"/>
        <end position="189"/>
    </location>
</feature>
<evidence type="ECO:0000256" key="4">
    <source>
        <dbReference type="ARBA" id="ARBA00022692"/>
    </source>
</evidence>
<dbReference type="InterPro" id="IPR011701">
    <property type="entry name" value="MFS"/>
</dbReference>
<feature type="transmembrane region" description="Helical" evidence="7">
    <location>
        <begin position="307"/>
        <end position="325"/>
    </location>
</feature>
<evidence type="ECO:0000256" key="6">
    <source>
        <dbReference type="ARBA" id="ARBA00023136"/>
    </source>
</evidence>
<dbReference type="AlphaFoldDB" id="R7U035"/>
<evidence type="ECO:0000256" key="5">
    <source>
        <dbReference type="ARBA" id="ARBA00022989"/>
    </source>
</evidence>
<dbReference type="EnsemblMetazoa" id="CapteT164668">
    <property type="protein sequence ID" value="CapteP164668"/>
    <property type="gene ID" value="CapteG164668"/>
</dbReference>
<feature type="transmembrane region" description="Helical" evidence="7">
    <location>
        <begin position="140"/>
        <end position="162"/>
    </location>
</feature>
<dbReference type="InterPro" id="IPR020846">
    <property type="entry name" value="MFS_dom"/>
</dbReference>
<feature type="transmembrane region" description="Helical" evidence="7">
    <location>
        <begin position="391"/>
        <end position="416"/>
    </location>
</feature>
<keyword evidence="3" id="KW-0813">Transport</keyword>
<dbReference type="InterPro" id="IPR005828">
    <property type="entry name" value="MFS_sugar_transport-like"/>
</dbReference>
<evidence type="ECO:0000256" key="2">
    <source>
        <dbReference type="ARBA" id="ARBA00008335"/>
    </source>
</evidence>
<dbReference type="Pfam" id="PF00083">
    <property type="entry name" value="Sugar_tr"/>
    <property type="match status" value="1"/>
</dbReference>
<dbReference type="GO" id="GO:0022857">
    <property type="term" value="F:transmembrane transporter activity"/>
    <property type="evidence" value="ECO:0007669"/>
    <property type="project" value="InterPro"/>
</dbReference>
<dbReference type="HOGENOM" id="CLU_001265_46_0_1"/>
<keyword evidence="11" id="KW-1185">Reference proteome</keyword>
<gene>
    <name evidence="9" type="ORF">CAPTEDRAFT_164668</name>
</gene>
<feature type="domain" description="Major facilitator superfamily (MFS) profile" evidence="8">
    <location>
        <begin position="17"/>
        <end position="444"/>
    </location>
</feature>
<keyword evidence="4 7" id="KW-0812">Transmembrane</keyword>
<dbReference type="EMBL" id="AMQN01011099">
    <property type="status" value="NOT_ANNOTATED_CDS"/>
    <property type="molecule type" value="Genomic_DNA"/>
</dbReference>
<reference evidence="11" key="1">
    <citation type="submission" date="2012-12" db="EMBL/GenBank/DDBJ databases">
        <authorList>
            <person name="Hellsten U."/>
            <person name="Grimwood J."/>
            <person name="Chapman J.A."/>
            <person name="Shapiro H."/>
            <person name="Aerts A."/>
            <person name="Otillar R.P."/>
            <person name="Terry A.Y."/>
            <person name="Boore J.L."/>
            <person name="Simakov O."/>
            <person name="Marletaz F."/>
            <person name="Cho S.-J."/>
            <person name="Edsinger-Gonzales E."/>
            <person name="Havlak P."/>
            <person name="Kuo D.-H."/>
            <person name="Larsson T."/>
            <person name="Lv J."/>
            <person name="Arendt D."/>
            <person name="Savage R."/>
            <person name="Osoegawa K."/>
            <person name="de Jong P."/>
            <person name="Lindberg D.R."/>
            <person name="Seaver E.C."/>
            <person name="Weisblat D.A."/>
            <person name="Putnam N.H."/>
            <person name="Grigoriev I.V."/>
            <person name="Rokhsar D.S."/>
        </authorList>
    </citation>
    <scope>NUCLEOTIDE SEQUENCE</scope>
    <source>
        <strain evidence="11">I ESC-2004</strain>
    </source>
</reference>
<dbReference type="Proteomes" id="UP000014760">
    <property type="component" value="Unassembled WGS sequence"/>
</dbReference>
<sequence length="453" mass="48944">MDEYINAIGIGKFHIKLALISGLAWLADCMEIQVIGLLGPVLGFEWLLSSFQVSLISATVFLGTSIGAPMFGYIGDKYGRKTVLMLGAALTCFYGLLSAFSPHFIWILILRSLVGVGVAAQSQAVSYFSEFLPAKSRGRGVAFLAIAYSLGAILEACLAVLILDPYGWQLWLMVSALPMLVFLFFMSFFPESPRFLNTSGFNSKAMLTLRMVADENSAHLPKGMLKRDKKVETGDVRSLLRKEYLRITALTWSIAFIQTFLLYGIIMASTLLVARGGTCNTSGPVDLFAQPCQVGRHGMQSKNYVDLMITSAADLGGALLNLVIIDVVGRKWTLMIASFGFCLSVSSLHFCFGGNLLVAILFIARLFASSYAGCSWIYIAEIYTTNMRGIALGMCASVSRIGAIVTSFCATLLMAYSVKTAAIVFACVALCGCIASALLPVETKGRFLDAGPK</sequence>
<evidence type="ECO:0000256" key="7">
    <source>
        <dbReference type="SAM" id="Phobius"/>
    </source>
</evidence>
<evidence type="ECO:0000256" key="1">
    <source>
        <dbReference type="ARBA" id="ARBA00004141"/>
    </source>
</evidence>
<dbReference type="SUPFAM" id="SSF103473">
    <property type="entry name" value="MFS general substrate transporter"/>
    <property type="match status" value="1"/>
</dbReference>
<dbReference type="STRING" id="283909.R7U035"/>
<feature type="transmembrane region" description="Helical" evidence="7">
    <location>
        <begin position="106"/>
        <end position="128"/>
    </location>
</feature>
<feature type="transmembrane region" description="Helical" evidence="7">
    <location>
        <begin position="356"/>
        <end position="379"/>
    </location>
</feature>
<feature type="transmembrane region" description="Helical" evidence="7">
    <location>
        <begin position="422"/>
        <end position="441"/>
    </location>
</feature>
<evidence type="ECO:0000256" key="3">
    <source>
        <dbReference type="ARBA" id="ARBA00022448"/>
    </source>
</evidence>
<dbReference type="Gene3D" id="1.20.1250.20">
    <property type="entry name" value="MFS general substrate transporter like domains"/>
    <property type="match status" value="1"/>
</dbReference>
<evidence type="ECO:0000313" key="10">
    <source>
        <dbReference type="EnsemblMetazoa" id="CapteP164668"/>
    </source>
</evidence>
<feature type="transmembrane region" description="Helical" evidence="7">
    <location>
        <begin position="51"/>
        <end position="71"/>
    </location>
</feature>
<evidence type="ECO:0000259" key="8">
    <source>
        <dbReference type="PROSITE" id="PS50850"/>
    </source>
</evidence>
<accession>R7U035</accession>
<comment type="subcellular location">
    <subcellularLocation>
        <location evidence="1">Membrane</location>
        <topology evidence="1">Multi-pass membrane protein</topology>
    </subcellularLocation>
</comment>
<feature type="transmembrane region" description="Helical" evidence="7">
    <location>
        <begin position="83"/>
        <end position="100"/>
    </location>
</feature>
<dbReference type="GO" id="GO:0016020">
    <property type="term" value="C:membrane"/>
    <property type="evidence" value="ECO:0007669"/>
    <property type="project" value="UniProtKB-SubCell"/>
</dbReference>
<dbReference type="PROSITE" id="PS50850">
    <property type="entry name" value="MFS"/>
    <property type="match status" value="1"/>
</dbReference>
<dbReference type="OrthoDB" id="3936150at2759"/>
<dbReference type="InterPro" id="IPR036259">
    <property type="entry name" value="MFS_trans_sf"/>
</dbReference>
<name>R7U035_CAPTE</name>
<protein>
    <recommendedName>
        <fullName evidence="8">Major facilitator superfamily (MFS) profile domain-containing protein</fullName>
    </recommendedName>
</protein>
<dbReference type="PANTHER" id="PTHR23511:SF5">
    <property type="entry name" value="MAJOR FACILITATOR-TYPE TRANSPORTER HXNZ-RELATED"/>
    <property type="match status" value="1"/>
</dbReference>
<feature type="transmembrane region" description="Helical" evidence="7">
    <location>
        <begin position="17"/>
        <end position="39"/>
    </location>
</feature>
<dbReference type="EMBL" id="KB308685">
    <property type="protein sequence ID" value="ELT97026.1"/>
    <property type="molecule type" value="Genomic_DNA"/>
</dbReference>
<reference evidence="10" key="3">
    <citation type="submission" date="2015-06" db="UniProtKB">
        <authorList>
            <consortium name="EnsemblMetazoa"/>
        </authorList>
    </citation>
    <scope>IDENTIFICATION</scope>
</reference>
<keyword evidence="6 7" id="KW-0472">Membrane</keyword>
<feature type="transmembrane region" description="Helical" evidence="7">
    <location>
        <begin position="332"/>
        <end position="350"/>
    </location>
</feature>
<evidence type="ECO:0000313" key="11">
    <source>
        <dbReference type="Proteomes" id="UP000014760"/>
    </source>
</evidence>
<organism evidence="9">
    <name type="scientific">Capitella teleta</name>
    <name type="common">Polychaete worm</name>
    <dbReference type="NCBI Taxonomy" id="283909"/>
    <lineage>
        <taxon>Eukaryota</taxon>
        <taxon>Metazoa</taxon>
        <taxon>Spiralia</taxon>
        <taxon>Lophotrochozoa</taxon>
        <taxon>Annelida</taxon>
        <taxon>Polychaeta</taxon>
        <taxon>Sedentaria</taxon>
        <taxon>Scolecida</taxon>
        <taxon>Capitellidae</taxon>
        <taxon>Capitella</taxon>
    </lineage>
</organism>
<keyword evidence="5 7" id="KW-1133">Transmembrane helix</keyword>